<comment type="caution">
    <text evidence="1">The sequence shown here is derived from an EMBL/GenBank/DDBJ whole genome shotgun (WGS) entry which is preliminary data.</text>
</comment>
<sequence>MIDPSSPPGPSVEFRRIPLLGAGPGVIKRPLAGHLIVVYVDERQFDPALTSSMDELGTSALNLLQPVEETRPVPALRVRVRRSGELGRELAVAEITPQEIIIGVDKTLMSEDLATFLSDAGTMVTRDFIRRTP</sequence>
<reference evidence="2" key="1">
    <citation type="journal article" date="2019" name="Int. J. Syst. Evol. Microbiol.">
        <title>The Global Catalogue of Microorganisms (GCM) 10K type strain sequencing project: providing services to taxonomists for standard genome sequencing and annotation.</title>
        <authorList>
            <consortium name="The Broad Institute Genomics Platform"/>
            <consortium name="The Broad Institute Genome Sequencing Center for Infectious Disease"/>
            <person name="Wu L."/>
            <person name="Ma J."/>
        </authorList>
    </citation>
    <scope>NUCLEOTIDE SEQUENCE [LARGE SCALE GENOMIC DNA]</scope>
    <source>
        <strain evidence="2">CECT 7649</strain>
    </source>
</reference>
<dbReference type="Proteomes" id="UP001596496">
    <property type="component" value="Unassembled WGS sequence"/>
</dbReference>
<evidence type="ECO:0000313" key="2">
    <source>
        <dbReference type="Proteomes" id="UP001596496"/>
    </source>
</evidence>
<dbReference type="EMBL" id="JBHTCG010000034">
    <property type="protein sequence ID" value="MFC7387152.1"/>
    <property type="molecule type" value="Genomic_DNA"/>
</dbReference>
<accession>A0ABW2PCL1</accession>
<protein>
    <submittedName>
        <fullName evidence="1">Uncharacterized protein</fullName>
    </submittedName>
</protein>
<evidence type="ECO:0000313" key="1">
    <source>
        <dbReference type="EMBL" id="MFC7387152.1"/>
    </source>
</evidence>
<organism evidence="1 2">
    <name type="scientific">Sphaerisporangium rhizosphaerae</name>
    <dbReference type="NCBI Taxonomy" id="2269375"/>
    <lineage>
        <taxon>Bacteria</taxon>
        <taxon>Bacillati</taxon>
        <taxon>Actinomycetota</taxon>
        <taxon>Actinomycetes</taxon>
        <taxon>Streptosporangiales</taxon>
        <taxon>Streptosporangiaceae</taxon>
        <taxon>Sphaerisporangium</taxon>
    </lineage>
</organism>
<gene>
    <name evidence="1" type="ORF">ACFQSB_33435</name>
</gene>
<keyword evidence="2" id="KW-1185">Reference proteome</keyword>
<proteinExistence type="predicted"/>
<name>A0ABW2PCL1_9ACTN</name>